<protein>
    <submittedName>
        <fullName evidence="1">Uncharacterized protein</fullName>
    </submittedName>
</protein>
<keyword evidence="2" id="KW-1185">Reference proteome</keyword>
<name>A0ACC1QTI8_9HYPO</name>
<evidence type="ECO:0000313" key="2">
    <source>
        <dbReference type="Proteomes" id="UP001148737"/>
    </source>
</evidence>
<reference evidence="1" key="1">
    <citation type="submission" date="2022-07" db="EMBL/GenBank/DDBJ databases">
        <title>Genome Sequence of Lecanicillium saksenae.</title>
        <authorList>
            <person name="Buettner E."/>
        </authorList>
    </citation>
    <scope>NUCLEOTIDE SEQUENCE</scope>
    <source>
        <strain evidence="1">VT-O1</strain>
    </source>
</reference>
<sequence>MYTLRPSSFASLLALSAVGHSMPAACGSGAGDLVLNNFQLYPENADYDPASDLAFFSVLYNASVAVYNPSSNSFEDNINFPQTMEPVFHASGIDVDAANRKLSVLVNAGVAFDTEGANVTGDNFLYKVDLSSPERQVLWGTNLSAVTNGAYGGCQDAASDAAGNTYAVCTYPSAIIKVTPDGTQATPWYLSNYTAPGASPIEAGLSGIVPIGDFLVGTESRGRRLLRFDTKAAAPEPVEIPISGYNASVWGSSDGAFMPPKYDGKVLLVSDNTQGTTVLVSTDGWQSAKQVGFIPKMSEEAFSVASMQLRGRVYAVNEFFADAANPKVPGTNAGPRAQFPLQDINKQVYSLVKSYVN</sequence>
<comment type="caution">
    <text evidence="1">The sequence shown here is derived from an EMBL/GenBank/DDBJ whole genome shotgun (WGS) entry which is preliminary data.</text>
</comment>
<organism evidence="1 2">
    <name type="scientific">Lecanicillium saksenae</name>
    <dbReference type="NCBI Taxonomy" id="468837"/>
    <lineage>
        <taxon>Eukaryota</taxon>
        <taxon>Fungi</taxon>
        <taxon>Dikarya</taxon>
        <taxon>Ascomycota</taxon>
        <taxon>Pezizomycotina</taxon>
        <taxon>Sordariomycetes</taxon>
        <taxon>Hypocreomycetidae</taxon>
        <taxon>Hypocreales</taxon>
        <taxon>Cordycipitaceae</taxon>
        <taxon>Lecanicillium</taxon>
    </lineage>
</organism>
<proteinExistence type="predicted"/>
<dbReference type="Proteomes" id="UP001148737">
    <property type="component" value="Unassembled WGS sequence"/>
</dbReference>
<gene>
    <name evidence="1" type="ORF">NLG97_g6194</name>
</gene>
<accession>A0ACC1QTI8</accession>
<dbReference type="EMBL" id="JANAKD010000787">
    <property type="protein sequence ID" value="KAJ3488488.1"/>
    <property type="molecule type" value="Genomic_DNA"/>
</dbReference>
<evidence type="ECO:0000313" key="1">
    <source>
        <dbReference type="EMBL" id="KAJ3488488.1"/>
    </source>
</evidence>